<evidence type="ECO:0000256" key="2">
    <source>
        <dbReference type="ARBA" id="ARBA00022801"/>
    </source>
</evidence>
<dbReference type="RefSeq" id="XP_011133007.1">
    <property type="nucleotide sequence ID" value="XM_011134705.1"/>
</dbReference>
<evidence type="ECO:0000256" key="3">
    <source>
        <dbReference type="ARBA" id="ARBA00038050"/>
    </source>
</evidence>
<dbReference type="Pfam" id="PF01981">
    <property type="entry name" value="PTH2"/>
    <property type="match status" value="1"/>
</dbReference>
<dbReference type="GeneID" id="22915500"/>
<dbReference type="InterPro" id="IPR002833">
    <property type="entry name" value="PTH2"/>
</dbReference>
<dbReference type="Proteomes" id="UP000019763">
    <property type="component" value="Unassembled WGS sequence"/>
</dbReference>
<dbReference type="EC" id="3.1.1.29" evidence="1"/>
<dbReference type="PANTHER" id="PTHR12649:SF11">
    <property type="entry name" value="PEPTIDYL-TRNA HYDROLASE 2, MITOCHONDRIAL"/>
    <property type="match status" value="1"/>
</dbReference>
<feature type="signal peptide" evidence="5">
    <location>
        <begin position="1"/>
        <end position="18"/>
    </location>
</feature>
<dbReference type="eggNOG" id="KOG3282">
    <property type="taxonomic scope" value="Eukaryota"/>
</dbReference>
<reference evidence="6" key="1">
    <citation type="submission" date="2013-12" db="EMBL/GenBank/DDBJ databases">
        <authorList>
            <person name="Omoto C.K."/>
            <person name="Sibley D."/>
            <person name="Venepally P."/>
            <person name="Hadjithomas M."/>
            <person name="Karamycheva S."/>
            <person name="Brunk B."/>
            <person name="Roos D."/>
            <person name="Caler E."/>
            <person name="Lorenzi H."/>
        </authorList>
    </citation>
    <scope>NUCLEOTIDE SEQUENCE</scope>
</reference>
<dbReference type="VEuPathDB" id="CryptoDB:GNI_158040"/>
<comment type="caution">
    <text evidence="6">The sequence shown here is derived from an EMBL/GenBank/DDBJ whole genome shotgun (WGS) entry which is preliminary data.</text>
</comment>
<sequence>MVATAIIAFAAGLLFSGAKFNSFREAVVNSYGYSATKKDDDLFETYSSDDDSSDEDGDSADQYKLMLCVRNDLKMGKGKMCAQCGHATLGLYRKFANSRFTEKWVNSGQAKIAVKINGEEEMLRLYKEAKANGIPAL</sequence>
<feature type="chain" id="PRO_5001511418" description="peptidyl-tRNA hydrolase" evidence="5">
    <location>
        <begin position="19"/>
        <end position="137"/>
    </location>
</feature>
<organism evidence="6 7">
    <name type="scientific">Gregarina niphandrodes</name>
    <name type="common">Septate eugregarine</name>
    <dbReference type="NCBI Taxonomy" id="110365"/>
    <lineage>
        <taxon>Eukaryota</taxon>
        <taxon>Sar</taxon>
        <taxon>Alveolata</taxon>
        <taxon>Apicomplexa</taxon>
        <taxon>Conoidasida</taxon>
        <taxon>Gregarinasina</taxon>
        <taxon>Eugregarinorida</taxon>
        <taxon>Gregarinidae</taxon>
        <taxon>Gregarina</taxon>
    </lineage>
</organism>
<evidence type="ECO:0000256" key="1">
    <source>
        <dbReference type="ARBA" id="ARBA00013260"/>
    </source>
</evidence>
<evidence type="ECO:0000313" key="6">
    <source>
        <dbReference type="EMBL" id="EZG43797.1"/>
    </source>
</evidence>
<proteinExistence type="inferred from homology"/>
<keyword evidence="5" id="KW-0732">Signal</keyword>
<dbReference type="FunFam" id="3.40.1490.10:FF:000002">
    <property type="entry name" value="Peptidyl-tRNA hydrolase 2, mitochondrial"/>
    <property type="match status" value="1"/>
</dbReference>
<protein>
    <recommendedName>
        <fullName evidence="1">peptidyl-tRNA hydrolase</fullName>
        <ecNumber evidence="1">3.1.1.29</ecNumber>
    </recommendedName>
</protein>
<dbReference type="OrthoDB" id="1733656at2759"/>
<accession>A0A023AYQ2</accession>
<evidence type="ECO:0000256" key="4">
    <source>
        <dbReference type="ARBA" id="ARBA00048707"/>
    </source>
</evidence>
<comment type="similarity">
    <text evidence="3">Belongs to the PTH2 family.</text>
</comment>
<dbReference type="InterPro" id="IPR023476">
    <property type="entry name" value="Pep_tRNA_hydro_II_dom_sf"/>
</dbReference>
<name>A0A023AYQ2_GRENI</name>
<dbReference type="GO" id="GO:0004045">
    <property type="term" value="F:peptidyl-tRNA hydrolase activity"/>
    <property type="evidence" value="ECO:0007669"/>
    <property type="project" value="UniProtKB-EC"/>
</dbReference>
<evidence type="ECO:0000313" key="7">
    <source>
        <dbReference type="Proteomes" id="UP000019763"/>
    </source>
</evidence>
<comment type="catalytic activity">
    <reaction evidence="4">
        <text>an N-acyl-L-alpha-aminoacyl-tRNA + H2O = an N-acyl-L-amino acid + a tRNA + H(+)</text>
        <dbReference type="Rhea" id="RHEA:54448"/>
        <dbReference type="Rhea" id="RHEA-COMP:10123"/>
        <dbReference type="Rhea" id="RHEA-COMP:13883"/>
        <dbReference type="ChEBI" id="CHEBI:15377"/>
        <dbReference type="ChEBI" id="CHEBI:15378"/>
        <dbReference type="ChEBI" id="CHEBI:59874"/>
        <dbReference type="ChEBI" id="CHEBI:78442"/>
        <dbReference type="ChEBI" id="CHEBI:138191"/>
        <dbReference type="EC" id="3.1.1.29"/>
    </reaction>
</comment>
<gene>
    <name evidence="6" type="ORF">GNI_158040</name>
</gene>
<dbReference type="PANTHER" id="PTHR12649">
    <property type="entry name" value="PEPTIDYL-TRNA HYDROLASE 2"/>
    <property type="match status" value="1"/>
</dbReference>
<evidence type="ECO:0000256" key="5">
    <source>
        <dbReference type="SAM" id="SignalP"/>
    </source>
</evidence>
<keyword evidence="7" id="KW-1185">Reference proteome</keyword>
<dbReference type="SUPFAM" id="SSF102462">
    <property type="entry name" value="Peptidyl-tRNA hydrolase II"/>
    <property type="match status" value="1"/>
</dbReference>
<keyword evidence="2 6" id="KW-0378">Hydrolase</keyword>
<dbReference type="AlphaFoldDB" id="A0A023AYQ2"/>
<dbReference type="GO" id="GO:0005829">
    <property type="term" value="C:cytosol"/>
    <property type="evidence" value="ECO:0007669"/>
    <property type="project" value="TreeGrafter"/>
</dbReference>
<dbReference type="EMBL" id="AFNH02001176">
    <property type="protein sequence ID" value="EZG43797.1"/>
    <property type="molecule type" value="Genomic_DNA"/>
</dbReference>
<dbReference type="Gene3D" id="3.40.1490.10">
    <property type="entry name" value="Bit1"/>
    <property type="match status" value="1"/>
</dbReference>